<protein>
    <submittedName>
        <fullName evidence="1">Jg6603 protein</fullName>
    </submittedName>
</protein>
<gene>
    <name evidence="1" type="primary">jg6603</name>
    <name evidence="1" type="ORF">PAEG_LOCUS18428</name>
</gene>
<dbReference type="Proteomes" id="UP000838756">
    <property type="component" value="Unassembled WGS sequence"/>
</dbReference>
<reference evidence="1" key="1">
    <citation type="submission" date="2022-03" db="EMBL/GenBank/DDBJ databases">
        <authorList>
            <person name="Lindestad O."/>
        </authorList>
    </citation>
    <scope>NUCLEOTIDE SEQUENCE</scope>
</reference>
<dbReference type="EMBL" id="CAKXAJ010025619">
    <property type="protein sequence ID" value="CAH2242071.1"/>
    <property type="molecule type" value="Genomic_DNA"/>
</dbReference>
<keyword evidence="2" id="KW-1185">Reference proteome</keyword>
<name>A0A8S4RXZ8_9NEOP</name>
<organism evidence="1 2">
    <name type="scientific">Pararge aegeria aegeria</name>
    <dbReference type="NCBI Taxonomy" id="348720"/>
    <lineage>
        <taxon>Eukaryota</taxon>
        <taxon>Metazoa</taxon>
        <taxon>Ecdysozoa</taxon>
        <taxon>Arthropoda</taxon>
        <taxon>Hexapoda</taxon>
        <taxon>Insecta</taxon>
        <taxon>Pterygota</taxon>
        <taxon>Neoptera</taxon>
        <taxon>Endopterygota</taxon>
        <taxon>Lepidoptera</taxon>
        <taxon>Glossata</taxon>
        <taxon>Ditrysia</taxon>
        <taxon>Papilionoidea</taxon>
        <taxon>Nymphalidae</taxon>
        <taxon>Satyrinae</taxon>
        <taxon>Satyrini</taxon>
        <taxon>Parargina</taxon>
        <taxon>Pararge</taxon>
    </lineage>
</organism>
<accession>A0A8S4RXZ8</accession>
<dbReference type="AlphaFoldDB" id="A0A8S4RXZ8"/>
<evidence type="ECO:0000313" key="1">
    <source>
        <dbReference type="EMBL" id="CAH2242071.1"/>
    </source>
</evidence>
<proteinExistence type="predicted"/>
<evidence type="ECO:0000313" key="2">
    <source>
        <dbReference type="Proteomes" id="UP000838756"/>
    </source>
</evidence>
<sequence>MRLGKYNGKRVFRAATTNIYCVHKPVCPARKHRVARRAFHMLAVRIRNVDIHVSCVFMEYQPHKDATAHGVSLFSGRTGKEEQDYEVPEFRTLLFMYCAE</sequence>
<comment type="caution">
    <text evidence="1">The sequence shown here is derived from an EMBL/GenBank/DDBJ whole genome shotgun (WGS) entry which is preliminary data.</text>
</comment>